<dbReference type="InterPro" id="IPR005346">
    <property type="entry name" value="RnfH"/>
</dbReference>
<evidence type="ECO:0000313" key="3">
    <source>
        <dbReference type="EMBL" id="QQP85816.1"/>
    </source>
</evidence>
<proteinExistence type="inferred from homology"/>
<evidence type="ECO:0000313" key="4">
    <source>
        <dbReference type="Proteomes" id="UP000595278"/>
    </source>
</evidence>
<accession>A0A974NFR5</accession>
<dbReference type="Gene3D" id="3.10.20.280">
    <property type="entry name" value="RnfH-like"/>
    <property type="match status" value="1"/>
</dbReference>
<dbReference type="InterPro" id="IPR016155">
    <property type="entry name" value="Mopterin_synth/thiamin_S_b"/>
</dbReference>
<evidence type="ECO:0000256" key="1">
    <source>
        <dbReference type="ARBA" id="ARBA00010645"/>
    </source>
</evidence>
<keyword evidence="4" id="KW-1185">Reference proteome</keyword>
<comment type="similarity">
    <text evidence="1 2">Belongs to the UPF0125 (RnfH) family.</text>
</comment>
<gene>
    <name evidence="3" type="ORF">JHT90_00695</name>
</gene>
<dbReference type="Proteomes" id="UP000595278">
    <property type="component" value="Chromosome"/>
</dbReference>
<dbReference type="KEGG" id="eaz:JHT90_00695"/>
<dbReference type="Pfam" id="PF03658">
    <property type="entry name" value="Ub-RnfH"/>
    <property type="match status" value="1"/>
</dbReference>
<dbReference type="RefSeq" id="WP_201092894.1">
    <property type="nucleotide sequence ID" value="NZ_CP067393.1"/>
</dbReference>
<dbReference type="SUPFAM" id="SSF54285">
    <property type="entry name" value="MoaD/ThiS"/>
    <property type="match status" value="1"/>
</dbReference>
<dbReference type="HAMAP" id="MF_00460">
    <property type="entry name" value="UPF0125_RnfH"/>
    <property type="match status" value="1"/>
</dbReference>
<dbReference type="EMBL" id="CP067393">
    <property type="protein sequence ID" value="QQP85816.1"/>
    <property type="molecule type" value="Genomic_DNA"/>
</dbReference>
<dbReference type="PANTHER" id="PTHR37483">
    <property type="entry name" value="UPF0125 PROTEIN RATB"/>
    <property type="match status" value="1"/>
</dbReference>
<sequence length="100" mass="11168">MAELIKIEVAYALPDKQTLLAISVAEGTTVKQGIELSGILHQHPELALQTNKVGIFGKRVLEIDQKILQNGDRIEIYRPLQADPKEVRRKRAEKAANKKA</sequence>
<reference evidence="3 4" key="1">
    <citation type="submission" date="2021-01" db="EMBL/GenBank/DDBJ databases">
        <title>Entomomonas sp. F2A isolated from a house cricket (Acheta domesticus).</title>
        <authorList>
            <person name="Spergser J."/>
            <person name="Busse H.-J."/>
        </authorList>
    </citation>
    <scope>NUCLEOTIDE SEQUENCE [LARGE SCALE GENOMIC DNA]</scope>
    <source>
        <strain evidence="3 4">F2A</strain>
    </source>
</reference>
<protein>
    <recommendedName>
        <fullName evidence="2">UPF0125 protein JHT90_00695</fullName>
    </recommendedName>
</protein>
<name>A0A974NFR5_9GAMM</name>
<dbReference type="PANTHER" id="PTHR37483:SF1">
    <property type="entry name" value="UPF0125 PROTEIN RATB"/>
    <property type="match status" value="1"/>
</dbReference>
<evidence type="ECO:0000256" key="2">
    <source>
        <dbReference type="HAMAP-Rule" id="MF_00460"/>
    </source>
</evidence>
<dbReference type="InterPro" id="IPR037021">
    <property type="entry name" value="RnfH_sf"/>
</dbReference>
<dbReference type="AlphaFoldDB" id="A0A974NFR5"/>
<organism evidence="3 4">
    <name type="scientific">Entomomonas asaccharolytica</name>
    <dbReference type="NCBI Taxonomy" id="2785331"/>
    <lineage>
        <taxon>Bacteria</taxon>
        <taxon>Pseudomonadati</taxon>
        <taxon>Pseudomonadota</taxon>
        <taxon>Gammaproteobacteria</taxon>
        <taxon>Pseudomonadales</taxon>
        <taxon>Pseudomonadaceae</taxon>
        <taxon>Entomomonas</taxon>
    </lineage>
</organism>
<dbReference type="NCBIfam" id="NF002490">
    <property type="entry name" value="PRK01777.1"/>
    <property type="match status" value="1"/>
</dbReference>